<dbReference type="AlphaFoldDB" id="A0A7W3UYK8"/>
<evidence type="ECO:0000256" key="5">
    <source>
        <dbReference type="ARBA" id="ARBA00007383"/>
    </source>
</evidence>
<dbReference type="GO" id="GO:0043137">
    <property type="term" value="P:DNA replication, removal of RNA primer"/>
    <property type="evidence" value="ECO:0007669"/>
    <property type="project" value="TreeGrafter"/>
</dbReference>
<comment type="cofactor">
    <cofactor evidence="2">
        <name>Mg(2+)</name>
        <dbReference type="ChEBI" id="CHEBI:18420"/>
    </cofactor>
</comment>
<evidence type="ECO:0000256" key="2">
    <source>
        <dbReference type="ARBA" id="ARBA00001946"/>
    </source>
</evidence>
<evidence type="ECO:0000259" key="17">
    <source>
        <dbReference type="PROSITE" id="PS51975"/>
    </source>
</evidence>
<comment type="function">
    <text evidence="3 14 16">Endonuclease that specifically degrades the RNA of RNA-DNA hybrids.</text>
</comment>
<name>A0A7W3UYK8_9GAMM</name>
<dbReference type="HAMAP" id="MF_00052_B">
    <property type="entry name" value="RNase_HII_B"/>
    <property type="match status" value="1"/>
</dbReference>
<comment type="cofactor">
    <cofactor evidence="14 15">
        <name>Mn(2+)</name>
        <dbReference type="ChEBI" id="CHEBI:29035"/>
    </cofactor>
    <cofactor evidence="14 15">
        <name>Mg(2+)</name>
        <dbReference type="ChEBI" id="CHEBI:18420"/>
    </cofactor>
    <text evidence="14 15">Manganese or magnesium. Binds 1 divalent metal ion per monomer in the absence of substrate. May bind a second metal ion after substrate binding.</text>
</comment>
<evidence type="ECO:0000256" key="3">
    <source>
        <dbReference type="ARBA" id="ARBA00004065"/>
    </source>
</evidence>
<feature type="binding site" evidence="14 15">
    <location>
        <position position="33"/>
    </location>
    <ligand>
        <name>a divalent metal cation</name>
        <dbReference type="ChEBI" id="CHEBI:60240"/>
    </ligand>
</feature>
<comment type="catalytic activity">
    <reaction evidence="1 14 15 16">
        <text>Endonucleolytic cleavage to 5'-phosphomonoester.</text>
        <dbReference type="EC" id="3.1.26.4"/>
    </reaction>
</comment>
<evidence type="ECO:0000256" key="6">
    <source>
        <dbReference type="ARBA" id="ARBA00012180"/>
    </source>
</evidence>
<evidence type="ECO:0000256" key="13">
    <source>
        <dbReference type="ARBA" id="ARBA00023211"/>
    </source>
</evidence>
<dbReference type="GO" id="GO:0005737">
    <property type="term" value="C:cytoplasm"/>
    <property type="evidence" value="ECO:0007669"/>
    <property type="project" value="UniProtKB-SubCell"/>
</dbReference>
<dbReference type="GO" id="GO:0006298">
    <property type="term" value="P:mismatch repair"/>
    <property type="evidence" value="ECO:0007669"/>
    <property type="project" value="TreeGrafter"/>
</dbReference>
<dbReference type="EC" id="3.1.26.4" evidence="6 14"/>
<keyword evidence="13 14" id="KW-0464">Manganese</keyword>
<dbReference type="InterPro" id="IPR024567">
    <property type="entry name" value="RNase_HII/HIII_dom"/>
</dbReference>
<evidence type="ECO:0000256" key="14">
    <source>
        <dbReference type="HAMAP-Rule" id="MF_00052"/>
    </source>
</evidence>
<evidence type="ECO:0000313" key="19">
    <source>
        <dbReference type="Proteomes" id="UP000550609"/>
    </source>
</evidence>
<dbReference type="NCBIfam" id="NF000595">
    <property type="entry name" value="PRK00015.1-3"/>
    <property type="match status" value="1"/>
</dbReference>
<dbReference type="SUPFAM" id="SSF53098">
    <property type="entry name" value="Ribonuclease H-like"/>
    <property type="match status" value="1"/>
</dbReference>
<dbReference type="PROSITE" id="PS51975">
    <property type="entry name" value="RNASE_H_2"/>
    <property type="match status" value="1"/>
</dbReference>
<comment type="subcellular location">
    <subcellularLocation>
        <location evidence="4 14">Cytoplasm</location>
    </subcellularLocation>
</comment>
<dbReference type="RefSeq" id="WP_182621584.1">
    <property type="nucleotide sequence ID" value="NZ_JACIUV010000002.1"/>
</dbReference>
<evidence type="ECO:0000256" key="1">
    <source>
        <dbReference type="ARBA" id="ARBA00000077"/>
    </source>
</evidence>
<reference evidence="18 19" key="1">
    <citation type="submission" date="2020-08" db="EMBL/GenBank/DDBJ databases">
        <title>Stenotrophomonas sp. W1S232.</title>
        <authorList>
            <person name="Deng Y."/>
        </authorList>
    </citation>
    <scope>NUCLEOTIDE SEQUENCE [LARGE SCALE GENOMIC DNA]</scope>
    <source>
        <strain evidence="18 19">W1S232</strain>
    </source>
</reference>
<dbReference type="GO" id="GO:0004523">
    <property type="term" value="F:RNA-DNA hybrid ribonuclease activity"/>
    <property type="evidence" value="ECO:0007669"/>
    <property type="project" value="UniProtKB-UniRule"/>
</dbReference>
<dbReference type="PANTHER" id="PTHR10954">
    <property type="entry name" value="RIBONUCLEASE H2 SUBUNIT A"/>
    <property type="match status" value="1"/>
</dbReference>
<gene>
    <name evidence="14" type="primary">rnhB</name>
    <name evidence="18" type="ORF">H4O09_04010</name>
</gene>
<evidence type="ECO:0000256" key="9">
    <source>
        <dbReference type="ARBA" id="ARBA00022722"/>
    </source>
</evidence>
<evidence type="ECO:0000256" key="10">
    <source>
        <dbReference type="ARBA" id="ARBA00022723"/>
    </source>
</evidence>
<evidence type="ECO:0000256" key="16">
    <source>
        <dbReference type="RuleBase" id="RU003515"/>
    </source>
</evidence>
<accession>A0A7W3UYK8</accession>
<keyword evidence="8 14" id="KW-0963">Cytoplasm</keyword>
<dbReference type="EMBL" id="JACIUV010000002">
    <property type="protein sequence ID" value="MBB1116235.1"/>
    <property type="molecule type" value="Genomic_DNA"/>
</dbReference>
<dbReference type="CDD" id="cd07182">
    <property type="entry name" value="RNase_HII_bacteria_HII_like"/>
    <property type="match status" value="1"/>
</dbReference>
<dbReference type="Proteomes" id="UP000550609">
    <property type="component" value="Unassembled WGS sequence"/>
</dbReference>
<dbReference type="InterPro" id="IPR022898">
    <property type="entry name" value="RNase_HII"/>
</dbReference>
<dbReference type="GO" id="GO:0032299">
    <property type="term" value="C:ribonuclease H2 complex"/>
    <property type="evidence" value="ECO:0007669"/>
    <property type="project" value="TreeGrafter"/>
</dbReference>
<keyword evidence="9 14" id="KW-0540">Nuclease</keyword>
<keyword evidence="12 14" id="KW-0378">Hydrolase</keyword>
<feature type="binding site" evidence="14 15">
    <location>
        <position position="32"/>
    </location>
    <ligand>
        <name>a divalent metal cation</name>
        <dbReference type="ChEBI" id="CHEBI:60240"/>
    </ligand>
</feature>
<evidence type="ECO:0000256" key="4">
    <source>
        <dbReference type="ARBA" id="ARBA00004496"/>
    </source>
</evidence>
<comment type="caution">
    <text evidence="18">The sequence shown here is derived from an EMBL/GenBank/DDBJ whole genome shotgun (WGS) entry which is preliminary data.</text>
</comment>
<dbReference type="InterPro" id="IPR036397">
    <property type="entry name" value="RNaseH_sf"/>
</dbReference>
<evidence type="ECO:0000256" key="15">
    <source>
        <dbReference type="PROSITE-ProRule" id="PRU01319"/>
    </source>
</evidence>
<keyword evidence="11 14" id="KW-0255">Endonuclease</keyword>
<dbReference type="InterPro" id="IPR012337">
    <property type="entry name" value="RNaseH-like_sf"/>
</dbReference>
<feature type="binding site" evidence="14 15">
    <location>
        <position position="124"/>
    </location>
    <ligand>
        <name>a divalent metal cation</name>
        <dbReference type="ChEBI" id="CHEBI:60240"/>
    </ligand>
</feature>
<dbReference type="Pfam" id="PF01351">
    <property type="entry name" value="RNase_HII"/>
    <property type="match status" value="1"/>
</dbReference>
<dbReference type="FunFam" id="3.30.420.10:FF:000006">
    <property type="entry name" value="Ribonuclease HII"/>
    <property type="match status" value="1"/>
</dbReference>
<evidence type="ECO:0000256" key="12">
    <source>
        <dbReference type="ARBA" id="ARBA00022801"/>
    </source>
</evidence>
<feature type="domain" description="RNase H type-2" evidence="17">
    <location>
        <begin position="26"/>
        <end position="215"/>
    </location>
</feature>
<evidence type="ECO:0000313" key="18">
    <source>
        <dbReference type="EMBL" id="MBB1116235.1"/>
    </source>
</evidence>
<protein>
    <recommendedName>
        <fullName evidence="7 14">Ribonuclease HII</fullName>
        <shortName evidence="14">RNase HII</shortName>
        <ecNumber evidence="6 14">3.1.26.4</ecNumber>
    </recommendedName>
</protein>
<proteinExistence type="inferred from homology"/>
<comment type="similarity">
    <text evidence="5 14 16">Belongs to the RNase HII family.</text>
</comment>
<dbReference type="GO" id="GO:0003723">
    <property type="term" value="F:RNA binding"/>
    <property type="evidence" value="ECO:0007669"/>
    <property type="project" value="UniProtKB-UniRule"/>
</dbReference>
<sequence>MATRKRAAAASLPLFAADSADPGLPGPVAGVDEAGRGPLAGPVAVAAVVLDPARPIAGLNDSKQLSEARREALYPQIIEHAAAFHIVLVSAAQIDRLNILQATFQGMRQAVAGVAHVARSALIDGNKVPPGLCLPGQFLIGGDGKDAAIAAASILAKVSRDRYLLQLHQRYPHYGFDRHKGYGTAVHLQALAEHGPCPEHRHSFAPVRQAAMKPA</sequence>
<evidence type="ECO:0000256" key="8">
    <source>
        <dbReference type="ARBA" id="ARBA00022490"/>
    </source>
</evidence>
<dbReference type="InterPro" id="IPR001352">
    <property type="entry name" value="RNase_HII/HIII"/>
</dbReference>
<keyword evidence="10 14" id="KW-0479">Metal-binding</keyword>
<dbReference type="Gene3D" id="3.30.420.10">
    <property type="entry name" value="Ribonuclease H-like superfamily/Ribonuclease H"/>
    <property type="match status" value="1"/>
</dbReference>
<dbReference type="GO" id="GO:0030145">
    <property type="term" value="F:manganese ion binding"/>
    <property type="evidence" value="ECO:0007669"/>
    <property type="project" value="UniProtKB-UniRule"/>
</dbReference>
<dbReference type="PANTHER" id="PTHR10954:SF18">
    <property type="entry name" value="RIBONUCLEASE HII"/>
    <property type="match status" value="1"/>
</dbReference>
<evidence type="ECO:0000256" key="11">
    <source>
        <dbReference type="ARBA" id="ARBA00022759"/>
    </source>
</evidence>
<evidence type="ECO:0000256" key="7">
    <source>
        <dbReference type="ARBA" id="ARBA00019179"/>
    </source>
</evidence>
<organism evidence="18 19">
    <name type="scientific">Stenotrophomonas koreensis</name>
    <dbReference type="NCBI Taxonomy" id="266128"/>
    <lineage>
        <taxon>Bacteria</taxon>
        <taxon>Pseudomonadati</taxon>
        <taxon>Pseudomonadota</taxon>
        <taxon>Gammaproteobacteria</taxon>
        <taxon>Lysobacterales</taxon>
        <taxon>Lysobacteraceae</taxon>
        <taxon>Stenotrophomonas</taxon>
    </lineage>
</organism>